<keyword evidence="2" id="KW-0805">Transcription regulation</keyword>
<evidence type="ECO:0000256" key="4">
    <source>
        <dbReference type="ARBA" id="ARBA00023163"/>
    </source>
</evidence>
<dbReference type="SUPFAM" id="SSF46785">
    <property type="entry name" value="Winged helix' DNA-binding domain"/>
    <property type="match status" value="1"/>
</dbReference>
<evidence type="ECO:0000256" key="1">
    <source>
        <dbReference type="ARBA" id="ARBA00009437"/>
    </source>
</evidence>
<dbReference type="EMBL" id="RJUR01000014">
    <property type="protein sequence ID" value="ROQ49023.1"/>
    <property type="molecule type" value="Genomic_DNA"/>
</dbReference>
<gene>
    <name evidence="7" type="ORF">EDF85_3327</name>
</gene>
<dbReference type="GO" id="GO:0003700">
    <property type="term" value="F:DNA-binding transcription factor activity"/>
    <property type="evidence" value="ECO:0007669"/>
    <property type="project" value="InterPro"/>
</dbReference>
<dbReference type="InterPro" id="IPR000847">
    <property type="entry name" value="LysR_HTH_N"/>
</dbReference>
<dbReference type="PANTHER" id="PTHR30579">
    <property type="entry name" value="TRANSCRIPTIONAL REGULATOR"/>
    <property type="match status" value="1"/>
</dbReference>
<feature type="compositionally biased region" description="Pro residues" evidence="5">
    <location>
        <begin position="288"/>
        <end position="307"/>
    </location>
</feature>
<dbReference type="InterPro" id="IPR036388">
    <property type="entry name" value="WH-like_DNA-bd_sf"/>
</dbReference>
<dbReference type="PRINTS" id="PR00039">
    <property type="entry name" value="HTHLYSR"/>
</dbReference>
<evidence type="ECO:0000313" key="8">
    <source>
        <dbReference type="Proteomes" id="UP000269115"/>
    </source>
</evidence>
<comment type="caution">
    <text evidence="7">The sequence shown here is derived from an EMBL/GenBank/DDBJ whole genome shotgun (WGS) entry which is preliminary data.</text>
</comment>
<dbReference type="Gene3D" id="1.10.10.10">
    <property type="entry name" value="Winged helix-like DNA-binding domain superfamily/Winged helix DNA-binding domain"/>
    <property type="match status" value="1"/>
</dbReference>
<dbReference type="PANTHER" id="PTHR30579:SF7">
    <property type="entry name" value="HTH-TYPE TRANSCRIPTIONAL REGULATOR LRHA-RELATED"/>
    <property type="match status" value="1"/>
</dbReference>
<feature type="region of interest" description="Disordered" evidence="5">
    <location>
        <begin position="282"/>
        <end position="307"/>
    </location>
</feature>
<proteinExistence type="inferred from homology"/>
<dbReference type="FunFam" id="1.10.10.10:FF:000001">
    <property type="entry name" value="LysR family transcriptional regulator"/>
    <property type="match status" value="1"/>
</dbReference>
<evidence type="ECO:0000256" key="2">
    <source>
        <dbReference type="ARBA" id="ARBA00023015"/>
    </source>
</evidence>
<evidence type="ECO:0000256" key="5">
    <source>
        <dbReference type="SAM" id="MobiDB-lite"/>
    </source>
</evidence>
<dbReference type="InterPro" id="IPR005119">
    <property type="entry name" value="LysR_subst-bd"/>
</dbReference>
<reference evidence="7 8" key="1">
    <citation type="submission" date="2018-11" db="EMBL/GenBank/DDBJ databases">
        <title>Genomic analyses of the natural microbiome of Caenorhabditis elegans.</title>
        <authorList>
            <person name="Samuel B."/>
        </authorList>
    </citation>
    <scope>NUCLEOTIDE SEQUENCE [LARGE SCALE GENOMIC DNA]</scope>
    <source>
        <strain evidence="7 8">BIGb0473</strain>
    </source>
</reference>
<protein>
    <submittedName>
        <fullName evidence="7">DNA-binding transcriptional LysR family regulator</fullName>
    </submittedName>
</protein>
<dbReference type="PROSITE" id="PS50931">
    <property type="entry name" value="HTH_LYSR"/>
    <property type="match status" value="1"/>
</dbReference>
<dbReference type="RefSeq" id="WP_123753136.1">
    <property type="nucleotide sequence ID" value="NZ_RJUR01000014.1"/>
</dbReference>
<accession>A0A9X8EFL5</accession>
<organism evidence="7 8">
    <name type="scientific">Pseudomonas putida</name>
    <name type="common">Arthrobacter siderocapsulatus</name>
    <dbReference type="NCBI Taxonomy" id="303"/>
    <lineage>
        <taxon>Bacteria</taxon>
        <taxon>Pseudomonadati</taxon>
        <taxon>Pseudomonadota</taxon>
        <taxon>Gammaproteobacteria</taxon>
        <taxon>Pseudomonadales</taxon>
        <taxon>Pseudomonadaceae</taxon>
        <taxon>Pseudomonas</taxon>
    </lineage>
</organism>
<keyword evidence="3 7" id="KW-0238">DNA-binding</keyword>
<feature type="domain" description="HTH lysR-type" evidence="6">
    <location>
        <begin position="2"/>
        <end position="59"/>
    </location>
</feature>
<evidence type="ECO:0000259" key="6">
    <source>
        <dbReference type="PROSITE" id="PS50931"/>
    </source>
</evidence>
<dbReference type="Pfam" id="PF03466">
    <property type="entry name" value="LysR_substrate"/>
    <property type="match status" value="1"/>
</dbReference>
<evidence type="ECO:0000256" key="3">
    <source>
        <dbReference type="ARBA" id="ARBA00023125"/>
    </source>
</evidence>
<dbReference type="Proteomes" id="UP000269115">
    <property type="component" value="Unassembled WGS sequence"/>
</dbReference>
<sequence length="307" mass="33581">MLDPVLLRSFVTVVETGNFTRAAERLHLTQSTISQQIIRLEQHLGVRLLDRSQRQVWPTEDGERLLGYARRLLRLDEEARQAFSPVQAQRALRLGVPEDLAGEVLTEPLSRFIGERPHVRLEVESGLSSPLLRLYRDGELDLLLVKQWGADRDRHAGWHEPLSWVCSAGQTQLADPVPLVVFPVGALYRQEMINALEARGRSWRISYSSTSLASLGAAVSAGLGVSLIPTRSVLPTHRVLGEAQGFTPVQGLELALYGRKGLDVDGLALRELLQALCEQRAGCRGGQPPTPPPPAPGSSPGSPPSIS</sequence>
<dbReference type="SUPFAM" id="SSF53850">
    <property type="entry name" value="Periplasmic binding protein-like II"/>
    <property type="match status" value="1"/>
</dbReference>
<name>A0A9X8EFL5_PSEPU</name>
<comment type="similarity">
    <text evidence="1">Belongs to the LysR transcriptional regulatory family.</text>
</comment>
<dbReference type="GO" id="GO:0003677">
    <property type="term" value="F:DNA binding"/>
    <property type="evidence" value="ECO:0007669"/>
    <property type="project" value="UniProtKB-KW"/>
</dbReference>
<evidence type="ECO:0000313" key="7">
    <source>
        <dbReference type="EMBL" id="ROQ49023.1"/>
    </source>
</evidence>
<dbReference type="Pfam" id="PF00126">
    <property type="entry name" value="HTH_1"/>
    <property type="match status" value="1"/>
</dbReference>
<dbReference type="Gene3D" id="3.40.190.10">
    <property type="entry name" value="Periplasmic binding protein-like II"/>
    <property type="match status" value="2"/>
</dbReference>
<keyword evidence="4" id="KW-0804">Transcription</keyword>
<dbReference type="InterPro" id="IPR036390">
    <property type="entry name" value="WH_DNA-bd_sf"/>
</dbReference>
<dbReference type="AlphaFoldDB" id="A0A9X8EFL5"/>
<dbReference type="InterPro" id="IPR050176">
    <property type="entry name" value="LTTR"/>
</dbReference>